<evidence type="ECO:0000313" key="3">
    <source>
        <dbReference type="Proteomes" id="UP001286313"/>
    </source>
</evidence>
<organism evidence="2 3">
    <name type="scientific">Petrolisthes cinctipes</name>
    <name type="common">Flat porcelain crab</name>
    <dbReference type="NCBI Taxonomy" id="88211"/>
    <lineage>
        <taxon>Eukaryota</taxon>
        <taxon>Metazoa</taxon>
        <taxon>Ecdysozoa</taxon>
        <taxon>Arthropoda</taxon>
        <taxon>Crustacea</taxon>
        <taxon>Multicrustacea</taxon>
        <taxon>Malacostraca</taxon>
        <taxon>Eumalacostraca</taxon>
        <taxon>Eucarida</taxon>
        <taxon>Decapoda</taxon>
        <taxon>Pleocyemata</taxon>
        <taxon>Anomura</taxon>
        <taxon>Galatheoidea</taxon>
        <taxon>Porcellanidae</taxon>
        <taxon>Petrolisthes</taxon>
    </lineage>
</organism>
<evidence type="ECO:0000313" key="2">
    <source>
        <dbReference type="EMBL" id="KAK3849459.1"/>
    </source>
</evidence>
<evidence type="ECO:0000256" key="1">
    <source>
        <dbReference type="SAM" id="MobiDB-lite"/>
    </source>
</evidence>
<dbReference type="Proteomes" id="UP001286313">
    <property type="component" value="Unassembled WGS sequence"/>
</dbReference>
<dbReference type="AlphaFoldDB" id="A0AAE1BH20"/>
<gene>
    <name evidence="2" type="ORF">Pcinc_043790</name>
</gene>
<protein>
    <submittedName>
        <fullName evidence="2">Uncharacterized protein</fullName>
    </submittedName>
</protein>
<feature type="compositionally biased region" description="Basic and acidic residues" evidence="1">
    <location>
        <begin position="1"/>
        <end position="18"/>
    </location>
</feature>
<feature type="compositionally biased region" description="Basic and acidic residues" evidence="1">
    <location>
        <begin position="59"/>
        <end position="88"/>
    </location>
</feature>
<comment type="caution">
    <text evidence="2">The sequence shown here is derived from an EMBL/GenBank/DDBJ whole genome shotgun (WGS) entry which is preliminary data.</text>
</comment>
<name>A0AAE1BH20_PETCI</name>
<feature type="region of interest" description="Disordered" evidence="1">
    <location>
        <begin position="1"/>
        <end position="88"/>
    </location>
</feature>
<reference evidence="2" key="1">
    <citation type="submission" date="2023-10" db="EMBL/GenBank/DDBJ databases">
        <title>Genome assemblies of two species of porcelain crab, Petrolisthes cinctipes and Petrolisthes manimaculis (Anomura: Porcellanidae).</title>
        <authorList>
            <person name="Angst P."/>
        </authorList>
    </citation>
    <scope>NUCLEOTIDE SEQUENCE</scope>
    <source>
        <strain evidence="2">PB745_01</strain>
        <tissue evidence="2">Gill</tissue>
    </source>
</reference>
<keyword evidence="3" id="KW-1185">Reference proteome</keyword>
<dbReference type="EMBL" id="JAWQEG010008914">
    <property type="protein sequence ID" value="KAK3849459.1"/>
    <property type="molecule type" value="Genomic_DNA"/>
</dbReference>
<accession>A0AAE1BH20</accession>
<sequence length="88" mass="9805">MRELRENGKTDSEKREIKYQSVGKKKGKVSVAWGRNPPPLFVKPNAPTLSTDSDVAGSEEERRGMRECGKGWEGRGSRGEEGVGEKRE</sequence>
<proteinExistence type="predicted"/>